<sequence length="228" mass="25165">MEVRILKGCWDVGFPHLLHHVLSHESPLELQVKPGTLNTRPQPSSLVFGEKPALVTPPAGLHYHGGWKCIGGRGRGCIAVTAAALFHQSQSQENFVVLVSDEEIQKTFTKALELMTSASKSAAREPPPIYQVKDFRGCEYPGVMCVGVEDSWMVEGISRAIQSLFIVDGGTSAAARSRMGLWTEMERRGKLLHRPLTSPKALDSLSDDDWKALNQTSLFLKRLTVPLY</sequence>
<dbReference type="EMBL" id="CAJPEV010000510">
    <property type="protein sequence ID" value="CAG0885989.1"/>
    <property type="molecule type" value="Genomic_DNA"/>
</dbReference>
<dbReference type="EMBL" id="LR900027">
    <property type="protein sequence ID" value="CAD7243842.1"/>
    <property type="molecule type" value="Genomic_DNA"/>
</dbReference>
<accession>A0A7R8XAW9</accession>
<keyword evidence="2" id="KW-1185">Reference proteome</keyword>
<evidence type="ECO:0000313" key="2">
    <source>
        <dbReference type="Proteomes" id="UP000677054"/>
    </source>
</evidence>
<dbReference type="AlphaFoldDB" id="A0A7R8XAW9"/>
<proteinExistence type="predicted"/>
<dbReference type="Proteomes" id="UP000677054">
    <property type="component" value="Unassembled WGS sequence"/>
</dbReference>
<name>A0A7R8XAW9_9CRUS</name>
<evidence type="ECO:0000313" key="1">
    <source>
        <dbReference type="EMBL" id="CAD7243842.1"/>
    </source>
</evidence>
<reference evidence="1" key="1">
    <citation type="submission" date="2020-11" db="EMBL/GenBank/DDBJ databases">
        <authorList>
            <person name="Tran Van P."/>
        </authorList>
    </citation>
    <scope>NUCLEOTIDE SEQUENCE</scope>
</reference>
<organism evidence="1">
    <name type="scientific">Darwinula stevensoni</name>
    <dbReference type="NCBI Taxonomy" id="69355"/>
    <lineage>
        <taxon>Eukaryota</taxon>
        <taxon>Metazoa</taxon>
        <taxon>Ecdysozoa</taxon>
        <taxon>Arthropoda</taxon>
        <taxon>Crustacea</taxon>
        <taxon>Oligostraca</taxon>
        <taxon>Ostracoda</taxon>
        <taxon>Podocopa</taxon>
        <taxon>Podocopida</taxon>
        <taxon>Darwinulocopina</taxon>
        <taxon>Darwinuloidea</taxon>
        <taxon>Darwinulidae</taxon>
        <taxon>Darwinula</taxon>
    </lineage>
</organism>
<gene>
    <name evidence="1" type="ORF">DSTB1V02_LOCUS3753</name>
</gene>
<protein>
    <submittedName>
        <fullName evidence="1">Uncharacterized protein</fullName>
    </submittedName>
</protein>